<comment type="caution">
    <text evidence="1">The sequence shown here is derived from an EMBL/GenBank/DDBJ whole genome shotgun (WGS) entry which is preliminary data.</text>
</comment>
<dbReference type="Proteomes" id="UP001517247">
    <property type="component" value="Unassembled WGS sequence"/>
</dbReference>
<keyword evidence="2" id="KW-1185">Reference proteome</keyword>
<dbReference type="EMBL" id="SSHJ02000009">
    <property type="protein sequence ID" value="MFN0257579.1"/>
    <property type="molecule type" value="Genomic_DNA"/>
</dbReference>
<name>A0ABW9JAQ5_9SPHI</name>
<accession>A0ABW9JAQ5</accession>
<dbReference type="InterPro" id="IPR009045">
    <property type="entry name" value="Zn_M74/Hedgehog-like"/>
</dbReference>
<reference evidence="1 2" key="1">
    <citation type="submission" date="2024-12" db="EMBL/GenBank/DDBJ databases">
        <authorList>
            <person name="Hu S."/>
        </authorList>
    </citation>
    <scope>NUCLEOTIDE SEQUENCE [LARGE SCALE GENOMIC DNA]</scope>
    <source>
        <strain evidence="1 2">THG-T11</strain>
    </source>
</reference>
<protein>
    <submittedName>
        <fullName evidence="1">Uncharacterized protein</fullName>
    </submittedName>
</protein>
<evidence type="ECO:0000313" key="2">
    <source>
        <dbReference type="Proteomes" id="UP001517247"/>
    </source>
</evidence>
<organism evidence="1 2">
    <name type="scientific">Pedobacter ureilyticus</name>
    <dbReference type="NCBI Taxonomy" id="1393051"/>
    <lineage>
        <taxon>Bacteria</taxon>
        <taxon>Pseudomonadati</taxon>
        <taxon>Bacteroidota</taxon>
        <taxon>Sphingobacteriia</taxon>
        <taxon>Sphingobacteriales</taxon>
        <taxon>Sphingobacteriaceae</taxon>
        <taxon>Pedobacter</taxon>
    </lineage>
</organism>
<gene>
    <name evidence="1" type="ORF">E6A44_018490</name>
</gene>
<proteinExistence type="predicted"/>
<evidence type="ECO:0000313" key="1">
    <source>
        <dbReference type="EMBL" id="MFN0257579.1"/>
    </source>
</evidence>
<dbReference type="Gene3D" id="3.30.1380.10">
    <property type="match status" value="1"/>
</dbReference>
<sequence length="169" mass="19084">MNDQVDRTTVVDAISTEEAELDNLSPEILPTIKTLIDLCAAQGLFIKIKNRSTVIRRCLMSDLDFDITAAYEATESLTNLAYHNFGLAFGIAIYESSAFGKLKYVDHKALYDKAGKIGEAIGLTWAGNHPFLSNLRYFELRPQWAKQMNDKEMMNELYRRKDAKLGLLA</sequence>